<evidence type="ECO:0000313" key="2">
    <source>
        <dbReference type="Proteomes" id="UP000642070"/>
    </source>
</evidence>
<keyword evidence="2" id="KW-1185">Reference proteome</keyword>
<reference evidence="1" key="2">
    <citation type="submission" date="2020-09" db="EMBL/GenBank/DDBJ databases">
        <authorList>
            <person name="Sun Q."/>
            <person name="Ohkuma M."/>
        </authorList>
    </citation>
    <scope>NUCLEOTIDE SEQUENCE</scope>
    <source>
        <strain evidence="1">JCM 19831</strain>
    </source>
</reference>
<dbReference type="RefSeq" id="WP_190251430.1">
    <property type="nucleotide sequence ID" value="NZ_BMPI01000018.1"/>
</dbReference>
<name>A0A917WWA9_9ACTN</name>
<dbReference type="EMBL" id="BMPI01000018">
    <property type="protein sequence ID" value="GGM34835.1"/>
    <property type="molecule type" value="Genomic_DNA"/>
</dbReference>
<comment type="caution">
    <text evidence="1">The sequence shown here is derived from an EMBL/GenBank/DDBJ whole genome shotgun (WGS) entry which is preliminary data.</text>
</comment>
<protein>
    <submittedName>
        <fullName evidence="1">Uncharacterized protein</fullName>
    </submittedName>
</protein>
<dbReference type="AlphaFoldDB" id="A0A917WWA9"/>
<dbReference type="Proteomes" id="UP000642070">
    <property type="component" value="Unassembled WGS sequence"/>
</dbReference>
<organism evidence="1 2">
    <name type="scientific">Dactylosporangium sucinum</name>
    <dbReference type="NCBI Taxonomy" id="1424081"/>
    <lineage>
        <taxon>Bacteria</taxon>
        <taxon>Bacillati</taxon>
        <taxon>Actinomycetota</taxon>
        <taxon>Actinomycetes</taxon>
        <taxon>Micromonosporales</taxon>
        <taxon>Micromonosporaceae</taxon>
        <taxon>Dactylosporangium</taxon>
    </lineage>
</organism>
<accession>A0A917WWA9</accession>
<reference evidence="1" key="1">
    <citation type="journal article" date="2014" name="Int. J. Syst. Evol. Microbiol.">
        <title>Complete genome sequence of Corynebacterium casei LMG S-19264T (=DSM 44701T), isolated from a smear-ripened cheese.</title>
        <authorList>
            <consortium name="US DOE Joint Genome Institute (JGI-PGF)"/>
            <person name="Walter F."/>
            <person name="Albersmeier A."/>
            <person name="Kalinowski J."/>
            <person name="Ruckert C."/>
        </authorList>
    </citation>
    <scope>NUCLEOTIDE SEQUENCE</scope>
    <source>
        <strain evidence="1">JCM 19831</strain>
    </source>
</reference>
<evidence type="ECO:0000313" key="1">
    <source>
        <dbReference type="EMBL" id="GGM34835.1"/>
    </source>
</evidence>
<proteinExistence type="predicted"/>
<gene>
    <name evidence="1" type="ORF">GCM10007977_040430</name>
</gene>
<sequence length="121" mass="12402">MEAGWTLSDVWILRSIGGVDSLRGSPLRGVIAAADYLNHAIPQEDEFAAAVSRLAAAGLVEFDVAADRYWLTAAGQSSAAHRGTFSAGLAALPEPPPASPPQALPAGVFSAAVTSYLHGST</sequence>